<name>J9E8B9_WUCBA</name>
<evidence type="ECO:0000313" key="8">
    <source>
        <dbReference type="Proteomes" id="UP000004810"/>
    </source>
</evidence>
<dbReference type="InterPro" id="IPR017452">
    <property type="entry name" value="GPCR_Rhodpsn_7TM"/>
</dbReference>
<keyword evidence="3 5" id="KW-1133">Transmembrane helix</keyword>
<dbReference type="Gene3D" id="1.20.1070.10">
    <property type="entry name" value="Rhodopsin 7-helix transmembrane proteins"/>
    <property type="match status" value="1"/>
</dbReference>
<evidence type="ECO:0000256" key="2">
    <source>
        <dbReference type="ARBA" id="ARBA00022692"/>
    </source>
</evidence>
<dbReference type="PANTHER" id="PTHR46709:SF8">
    <property type="entry name" value="G-PROTEIN COUPLED RECEPTORS FAMILY 1 PROFILE DOMAIN-CONTAINING PROTEIN"/>
    <property type="match status" value="1"/>
</dbReference>
<proteinExistence type="predicted"/>
<organism evidence="7 8">
    <name type="scientific">Wuchereria bancrofti</name>
    <dbReference type="NCBI Taxonomy" id="6293"/>
    <lineage>
        <taxon>Eukaryota</taxon>
        <taxon>Metazoa</taxon>
        <taxon>Ecdysozoa</taxon>
        <taxon>Nematoda</taxon>
        <taxon>Chromadorea</taxon>
        <taxon>Rhabditida</taxon>
        <taxon>Spirurina</taxon>
        <taxon>Spiruromorpha</taxon>
        <taxon>Filarioidea</taxon>
        <taxon>Onchocercidae</taxon>
        <taxon>Wuchereria</taxon>
    </lineage>
</organism>
<dbReference type="PROSITE" id="PS50262">
    <property type="entry name" value="G_PROTEIN_RECEP_F1_2"/>
    <property type="match status" value="1"/>
</dbReference>
<dbReference type="SUPFAM" id="SSF81321">
    <property type="entry name" value="Family A G protein-coupled receptor-like"/>
    <property type="match status" value="1"/>
</dbReference>
<evidence type="ECO:0000256" key="5">
    <source>
        <dbReference type="SAM" id="Phobius"/>
    </source>
</evidence>
<keyword evidence="2 5" id="KW-0812">Transmembrane</keyword>
<comment type="caution">
    <text evidence="7">The sequence shown here is derived from an EMBL/GenBank/DDBJ whole genome shotgun (WGS) entry which is preliminary data.</text>
</comment>
<protein>
    <recommendedName>
        <fullName evidence="6">G-protein coupled receptors family 1 profile domain-containing protein</fullName>
    </recommendedName>
</protein>
<comment type="subcellular location">
    <subcellularLocation>
        <location evidence="1">Membrane</location>
    </subcellularLocation>
</comment>
<evidence type="ECO:0000256" key="3">
    <source>
        <dbReference type="ARBA" id="ARBA00022989"/>
    </source>
</evidence>
<keyword evidence="4 5" id="KW-0472">Membrane</keyword>
<feature type="domain" description="G-protein coupled receptors family 1 profile" evidence="6">
    <location>
        <begin position="21"/>
        <end position="117"/>
    </location>
</feature>
<feature type="transmembrane region" description="Helical" evidence="5">
    <location>
        <begin position="6"/>
        <end position="29"/>
    </location>
</feature>
<feature type="transmembrane region" description="Helical" evidence="5">
    <location>
        <begin position="85"/>
        <end position="106"/>
    </location>
</feature>
<dbReference type="GO" id="GO:0016020">
    <property type="term" value="C:membrane"/>
    <property type="evidence" value="ECO:0007669"/>
    <property type="project" value="UniProtKB-SubCell"/>
</dbReference>
<evidence type="ECO:0000313" key="7">
    <source>
        <dbReference type="EMBL" id="EJW71589.1"/>
    </source>
</evidence>
<dbReference type="AlphaFoldDB" id="J9E8B9"/>
<evidence type="ECO:0000256" key="4">
    <source>
        <dbReference type="ARBA" id="ARBA00023136"/>
    </source>
</evidence>
<dbReference type="EMBL" id="ADBV01018195">
    <property type="protein sequence ID" value="EJW71589.1"/>
    <property type="molecule type" value="Genomic_DNA"/>
</dbReference>
<feature type="transmembrane region" description="Helical" evidence="5">
    <location>
        <begin position="41"/>
        <end position="65"/>
    </location>
</feature>
<reference evidence="8" key="1">
    <citation type="submission" date="2012-08" db="EMBL/GenBank/DDBJ databases">
        <title>The Genome Sequence of Wuchereria bancrofti.</title>
        <authorList>
            <person name="Nutman T.B."/>
            <person name="Fink D.L."/>
            <person name="Russ C."/>
            <person name="Young S."/>
            <person name="Zeng Q."/>
            <person name="Koehrsen M."/>
            <person name="Alvarado L."/>
            <person name="Berlin A."/>
            <person name="Chapman S.B."/>
            <person name="Chen Z."/>
            <person name="Freedman E."/>
            <person name="Gellesch M."/>
            <person name="Goldberg J."/>
            <person name="Griggs A."/>
            <person name="Gujja S."/>
            <person name="Heilman E.R."/>
            <person name="Heiman D."/>
            <person name="Hepburn T."/>
            <person name="Howarth C."/>
            <person name="Jen D."/>
            <person name="Larson L."/>
            <person name="Lewis B."/>
            <person name="Mehta T."/>
            <person name="Park D."/>
            <person name="Pearson M."/>
            <person name="Roberts A."/>
            <person name="Saif S."/>
            <person name="Shea T."/>
            <person name="Shenoy N."/>
            <person name="Sisk P."/>
            <person name="Stolte C."/>
            <person name="Sykes S."/>
            <person name="Walk T."/>
            <person name="White J."/>
            <person name="Yandava C."/>
            <person name="Haas B."/>
            <person name="Henn M.R."/>
            <person name="Nusbaum C."/>
            <person name="Birren B."/>
        </authorList>
    </citation>
    <scope>NUCLEOTIDE SEQUENCE [LARGE SCALE GENOMIC DNA]</scope>
    <source>
        <strain evidence="8">NA</strain>
    </source>
</reference>
<sequence length="117" mass="13461">GFKMILVGVIGTIIAIIGFLENVLVFYTFISSKALRNKNLLYLTCLSACDIFICFSYIEIMSIQIYAEYFHYFPLFRLWHNYLRVAFAISHIAICTVSFLIMAAAFERYLQNGTSKS</sequence>
<evidence type="ECO:0000259" key="6">
    <source>
        <dbReference type="PROSITE" id="PS50262"/>
    </source>
</evidence>
<gene>
    <name evidence="7" type="ORF">WUBG_17504</name>
</gene>
<dbReference type="PANTHER" id="PTHR46709">
    <property type="entry name" value="PROTEIN CBG23488-RELATED"/>
    <property type="match status" value="1"/>
</dbReference>
<dbReference type="Proteomes" id="UP000004810">
    <property type="component" value="Unassembled WGS sequence"/>
</dbReference>
<accession>J9E8B9</accession>
<feature type="non-terminal residue" evidence="7">
    <location>
        <position position="1"/>
    </location>
</feature>
<evidence type="ECO:0000256" key="1">
    <source>
        <dbReference type="ARBA" id="ARBA00004370"/>
    </source>
</evidence>